<dbReference type="InterPro" id="IPR012818">
    <property type="entry name" value="CbiE"/>
</dbReference>
<evidence type="ECO:0000313" key="7">
    <source>
        <dbReference type="EMBL" id="OOM59742.1"/>
    </source>
</evidence>
<evidence type="ECO:0000256" key="4">
    <source>
        <dbReference type="ARBA" id="ARBA00022679"/>
    </source>
</evidence>
<evidence type="ECO:0000256" key="3">
    <source>
        <dbReference type="ARBA" id="ARBA00022603"/>
    </source>
</evidence>
<dbReference type="InterPro" id="IPR050714">
    <property type="entry name" value="Cobalamin_biosynth_MTase"/>
</dbReference>
<evidence type="ECO:0000313" key="8">
    <source>
        <dbReference type="Proteomes" id="UP000190973"/>
    </source>
</evidence>
<reference evidence="7 8" key="1">
    <citation type="submission" date="2016-05" db="EMBL/GenBank/DDBJ databases">
        <title>Microbial solvent formation.</title>
        <authorList>
            <person name="Poehlein A."/>
            <person name="Montoya Solano J.D."/>
            <person name="Flitsch S."/>
            <person name="Krabben P."/>
            <person name="Duerre P."/>
            <person name="Daniel R."/>
        </authorList>
    </citation>
    <scope>NUCLEOTIDE SEQUENCE [LARGE SCALE GENOMIC DNA]</scope>
    <source>
        <strain evidence="7 8">DSM 53</strain>
    </source>
</reference>
<dbReference type="GO" id="GO:0032259">
    <property type="term" value="P:methylation"/>
    <property type="evidence" value="ECO:0007669"/>
    <property type="project" value="UniProtKB-KW"/>
</dbReference>
<organism evidence="7 8">
    <name type="scientific">Clostridium beijerinckii</name>
    <name type="common">Clostridium MP</name>
    <dbReference type="NCBI Taxonomy" id="1520"/>
    <lineage>
        <taxon>Bacteria</taxon>
        <taxon>Bacillati</taxon>
        <taxon>Bacillota</taxon>
        <taxon>Clostridia</taxon>
        <taxon>Eubacteriales</taxon>
        <taxon>Clostridiaceae</taxon>
        <taxon>Clostridium</taxon>
    </lineage>
</organism>
<evidence type="ECO:0000256" key="5">
    <source>
        <dbReference type="ARBA" id="ARBA00022691"/>
    </source>
</evidence>
<dbReference type="CDD" id="cd11644">
    <property type="entry name" value="Precorrin-6Y-MT"/>
    <property type="match status" value="1"/>
</dbReference>
<name>A0A1S8S2V9_CLOBE</name>
<dbReference type="PANTHER" id="PTHR43182:SF1">
    <property type="entry name" value="COBALT-PRECORRIN-7 C(5)-METHYLTRANSFERASE"/>
    <property type="match status" value="1"/>
</dbReference>
<dbReference type="InterPro" id="IPR014777">
    <property type="entry name" value="4pyrrole_Mease_sub1"/>
</dbReference>
<dbReference type="EC" id="2.1.1.-" evidence="7"/>
<dbReference type="UniPathway" id="UPA00148"/>
<dbReference type="AlphaFoldDB" id="A0A1S8S2V9"/>
<proteinExistence type="predicted"/>
<comment type="caution">
    <text evidence="7">The sequence shown here is derived from an EMBL/GenBank/DDBJ whole genome shotgun (WGS) entry which is preliminary data.</text>
</comment>
<keyword evidence="4 7" id="KW-0808">Transferase</keyword>
<comment type="pathway">
    <text evidence="1">Cofactor biosynthesis; adenosylcobalamin biosynthesis.</text>
</comment>
<feature type="domain" description="Tetrapyrrole methylase" evidence="6">
    <location>
        <begin position="1"/>
        <end position="185"/>
    </location>
</feature>
<protein>
    <submittedName>
        <fullName evidence="7">Putative cobalt-precorrin-6Y C(5)-methyltransferase</fullName>
        <ecNumber evidence="7">2.1.1.-</ecNumber>
    </submittedName>
</protein>
<dbReference type="SUPFAM" id="SSF53790">
    <property type="entry name" value="Tetrapyrrole methylase"/>
    <property type="match status" value="1"/>
</dbReference>
<sequence>MIYIVGLGPGHRDYIMPKALEILKKSNIIIGFKRALDSLEFVDNKKLYINKLSDINEYICDEKNRSMIISIVASGDPTFYGITNYIKSKATLEFQVIPGISSFQYLTCKLNMSWNNAYLGSLHGRKEDFLTVVNNHDLSIWLTDKENNPAMLCEILHKEKVRCKVAIGENLSYEDEIITNGTPEEFMNKKYDSLSVFIVDRISR</sequence>
<keyword evidence="2" id="KW-0169">Cobalamin biosynthesis</keyword>
<evidence type="ECO:0000259" key="6">
    <source>
        <dbReference type="Pfam" id="PF00590"/>
    </source>
</evidence>
<dbReference type="Pfam" id="PF00590">
    <property type="entry name" value="TP_methylase"/>
    <property type="match status" value="1"/>
</dbReference>
<dbReference type="PANTHER" id="PTHR43182">
    <property type="entry name" value="COBALT-PRECORRIN-6B C(15)-METHYLTRANSFERASE (DECARBOXYLATING)"/>
    <property type="match status" value="1"/>
</dbReference>
<dbReference type="Proteomes" id="UP000190973">
    <property type="component" value="Unassembled WGS sequence"/>
</dbReference>
<dbReference type="GO" id="GO:0008276">
    <property type="term" value="F:protein methyltransferase activity"/>
    <property type="evidence" value="ECO:0007669"/>
    <property type="project" value="InterPro"/>
</dbReference>
<accession>A0A1S8S2V9</accession>
<evidence type="ECO:0000256" key="2">
    <source>
        <dbReference type="ARBA" id="ARBA00022573"/>
    </source>
</evidence>
<evidence type="ECO:0000256" key="1">
    <source>
        <dbReference type="ARBA" id="ARBA00004953"/>
    </source>
</evidence>
<dbReference type="Gene3D" id="3.40.1010.10">
    <property type="entry name" value="Cobalt-precorrin-4 Transmethylase, Domain 1"/>
    <property type="match status" value="1"/>
</dbReference>
<dbReference type="InterPro" id="IPR035996">
    <property type="entry name" value="4pyrrol_Methylase_sf"/>
</dbReference>
<dbReference type="EMBL" id="LZZI01000068">
    <property type="protein sequence ID" value="OOM59742.1"/>
    <property type="molecule type" value="Genomic_DNA"/>
</dbReference>
<dbReference type="NCBIfam" id="TIGR02467">
    <property type="entry name" value="CbiE"/>
    <property type="match status" value="1"/>
</dbReference>
<keyword evidence="3 7" id="KW-0489">Methyltransferase</keyword>
<gene>
    <name evidence="7" type="primary">cbiE</name>
    <name evidence="7" type="ORF">CLBCK_33330</name>
</gene>
<dbReference type="RefSeq" id="WP_077839740.1">
    <property type="nucleotide sequence ID" value="NZ_CP107022.1"/>
</dbReference>
<dbReference type="InterPro" id="IPR000878">
    <property type="entry name" value="4pyrrol_Mease"/>
</dbReference>
<keyword evidence="5" id="KW-0949">S-adenosyl-L-methionine</keyword>
<dbReference type="GO" id="GO:0009236">
    <property type="term" value="P:cobalamin biosynthetic process"/>
    <property type="evidence" value="ECO:0007669"/>
    <property type="project" value="UniProtKB-UniPathway"/>
</dbReference>